<dbReference type="SUPFAM" id="SSF56672">
    <property type="entry name" value="DNA/RNA polymerases"/>
    <property type="match status" value="1"/>
</dbReference>
<evidence type="ECO:0000313" key="4">
    <source>
        <dbReference type="Proteomes" id="UP001558613"/>
    </source>
</evidence>
<dbReference type="Pfam" id="PF17919">
    <property type="entry name" value="RT_RNaseH_2"/>
    <property type="match status" value="1"/>
</dbReference>
<dbReference type="InterPro" id="IPR043502">
    <property type="entry name" value="DNA/RNA_pol_sf"/>
</dbReference>
<dbReference type="PANTHER" id="PTHR33064">
    <property type="entry name" value="POL PROTEIN"/>
    <property type="match status" value="1"/>
</dbReference>
<dbReference type="InterPro" id="IPR051320">
    <property type="entry name" value="Viral_Replic_Matur_Polypro"/>
</dbReference>
<feature type="compositionally biased region" description="Basic residues" evidence="1">
    <location>
        <begin position="7345"/>
        <end position="7355"/>
    </location>
</feature>
<feature type="region of interest" description="Disordered" evidence="1">
    <location>
        <begin position="7336"/>
        <end position="7357"/>
    </location>
</feature>
<organism evidence="3 4">
    <name type="scientific">Cirrhinus molitorella</name>
    <name type="common">mud carp</name>
    <dbReference type="NCBI Taxonomy" id="172907"/>
    <lineage>
        <taxon>Eukaryota</taxon>
        <taxon>Metazoa</taxon>
        <taxon>Chordata</taxon>
        <taxon>Craniata</taxon>
        <taxon>Vertebrata</taxon>
        <taxon>Euteleostomi</taxon>
        <taxon>Actinopterygii</taxon>
        <taxon>Neopterygii</taxon>
        <taxon>Teleostei</taxon>
        <taxon>Ostariophysi</taxon>
        <taxon>Cypriniformes</taxon>
        <taxon>Cyprinidae</taxon>
        <taxon>Labeoninae</taxon>
        <taxon>Labeonini</taxon>
        <taxon>Cirrhinus</taxon>
    </lineage>
</organism>
<dbReference type="Proteomes" id="UP001558613">
    <property type="component" value="Unassembled WGS sequence"/>
</dbReference>
<protein>
    <recommendedName>
        <fullName evidence="2">Reverse transcriptase/retrotransposon-derived protein RNase H-like domain-containing protein</fullName>
    </recommendedName>
</protein>
<reference evidence="3 4" key="1">
    <citation type="submission" date="2023-09" db="EMBL/GenBank/DDBJ databases">
        <authorList>
            <person name="Wang M."/>
        </authorList>
    </citation>
    <scope>NUCLEOTIDE SEQUENCE [LARGE SCALE GENOMIC DNA]</scope>
    <source>
        <strain evidence="3">GT-2023</strain>
        <tissue evidence="3">Liver</tissue>
    </source>
</reference>
<dbReference type="Gene3D" id="3.10.20.370">
    <property type="match status" value="1"/>
</dbReference>
<proteinExistence type="predicted"/>
<gene>
    <name evidence="3" type="ORF">QQF64_033764</name>
</gene>
<sequence length="7571" mass="797645">MTSNSELELLSALTELMPAYVENLISGSEKGVLCHGKRNSKSFSGQIAPSSVSMTSNSELELLSALTELMPAYVENLISGSEKGVLCHGKRNSKSFSGQIAPSSVSMTSNSELELLSALTELMPAYVENLISGSFLDIPLGKSFSGQIAPSSVSMTSNSELELLSALTELMPAYVDVENLISGSEKGVLCHGKRNSKSFSGQIAPSSVSMTSNSELELLSALTELMPAYVENLISGSEKGVLCHGKRNSKSFSGQIAPSSVSMTSNSELELLSALTELMPAYVENLISGSFSGQIAPSSVSMTRNSELELLSALTELMPAYVENLISGSFSGQIAPSSVSMTSNSELELLSALTELMPAYVENLISGSEKGVLCHGKRNSKSFSGQIAPSSVSMTSNSELELLSALTELMPAYVENLISGSEKGVLCHGKRNSKSFSGQIAPSSVSMTSNSELELLSALTELMPAYVENLISGSFSGQIAPSSVSMTSNSELELLSALTELMPAYVENLISGSEKGVLCHGKRNSKSFSGQIAPSSVSMTSNSELELLSALTELMPSYVENLISGSEKGVLCHGKRNSKSFSGQIAPSSVSMTSNSESELLSALTELMPAYVENLISGKTFLAVLEVFLDIPLGKSFSGQIAPSSVSMTSNSKSFSGQIAPSSVSMTSNSELELLSALTELMPVYVENLISGSFLDIPLGKSFSGQIAPSSVSMTSNSELELLSALTELMPAYVENLISGSEKGVLCHGKRNSKSFSGQIAPSSVSMTSNSELELLSALTELMPAYVENLISGSEKGVLCHGKRNSKSFSGQIAPSSVSMTSNSELELLSALTELMPAYVENLISGSEKGVLCHGKRNSKSFSGQIAPSSVSMTSNSELELLSALTELMPAYVENLISGSEKGVLCHGKRNSKSFSGQIAPSSVSMTSNSELELLSALTELMPAYVENLISGSEKGVLCHGKRNSKSFSGQIAPSSVSMTSNSELELLSALTELMPAYVENLISGSEKGVLCHGKRNSKSFSGQIAPSSVSMTSNSELELLSALTELMPALMLKTLFLGQRKAFYATGREIARSFSGQIAPSSVSMTSNSELELLSALTELMPAYVENLISGSFSGQIAPSSVSMTSNSELELLSALTELMPAYVENLISGSEKGVLCHGKRNSKSFSGQIAPSSVSMTSNSELELLSALTELMPAYVENLISGSEKGVLCHGKRNSKSFSGQIAPSSVSMTSNSELELLSALTELMPAYVENLISGSEKGVLCHGKRNSKSFSGQIAPSSVSMTSNSELELLSALTELMPAYVENLISGSEKGVLCHGKRNSKSFSGQIAPSSVSMTSNSELELLSALTELMPAYVENLISGSEKGVLCHGKRNSKSFSGQIAPSSVSMTSNSELELLSALTELMPAYVENLISGSFLDIPLGKSFSGQIAPSSVSMTSNSKSFSGQIAPSSVSMTSNSELELLSALTELMPAYVENLISGSEKGVLCHGKRNSKSFSGQIAPSSVSMTSNSELELLSALTELMPAYVENLISGSFLDIPLGKSFSGQIAPSSVSMTSNSELELLSALTELMPAYVENLISGSFSGQIAPSSVSMTSNSELELLSALTELMPAYVENLISGSEKGVLCHGKRNSKSFSGQIAPSSVSMTSNSELELLSALTELMPAYVENLISGQEFQWSDRSVQPVTKFFDIPLGKSFSGQIAPSSVSMTSTSKSFSGQIAPSSVSMTSNSELELLSALTELMPAYVENLISGSEKGVLCHGKRNSKGFSGQIAPSSVSMTSNSELELLSALTELMPAYVENLISGSEKGVLCHGKRNSKSFSGQIAPSSVSMTSNSELELLSALTELMPAYVENLISGSEKGVLCHGKRNSKSFSGQIAPSSVSMTSNSELELLSALTELMPAYVENLISGSFLDIPLGKSFSGQIAPSSVSMTSNSELELLSALTELMPAYVENLISGSEKGVLCHGKRNSKSFSGQIAPSSVSMTSNSELELLSALTELMPSMLKTLFLGKSFSGQIAPSSVSMTSNSELELLSALTELMPAYVENLISGSEKGVLCHGKRNSKSFSGQIAPSSVSMTSNSELELLSALTELMPAYVENLISGSEKGVLCHGKRNSKSFSGQIAPSSVSMTSNSELELLSALTELMPAYVENLISGSEKGVLCHGKRNSKSFSGQIAPSSVSMTSNSELELLSALTELMPAYVENLISGSEKGVLCHGKRNSKSFSGQIAPSSVSMTSNSELELLSALTELMPAYVENLISGSEKGVLCHGKRNSKSFSGQIAPSSVSMTSNSRSFSGQIAPSSVSMTSNSELELLSALTELMPAYVENLISGSEKGVLCHGKRNSKSFSGQIAPSSVSMTSNSESELLSALTELMPAYVENLISGSEKGVLCHGKRNSKSFSGQIAPSSVSMTSNSELELLSALTELMPAYVENLISGSEKGVLCHGKRNSKSFSGQIAPSSVSMTSNSELELLSALTELMPAYVENLISGSEKGVLCHGKRNSKSFSGQIAPSSVSMTSNSELELLSALTELMPAYVENLISGSFSGQIAPSSVSMTSNSELELLSALTELMPSYVENLISGSEKGVLCHGKRNSKSFSGQIAPSSVSMTSNSELELLSALTELMPAYVENLISGSEKGVLCHGKRNSKSFSGQIAPSSVSMTSNSELELLSALTELMPAYVENLISGSEKGVLCHGKRNSKSFSGQIAPSSVSMTSNSELELLSALTELMPAYVENLISGSEKGVLCHGKRNSKSFSGQIAPSSVSMTSNSELELLSALTELMPAYVENLISGSEKGVLCHGKRNSKSFSGQIAPSSVSMTSNSELELLSALTELMPAYVENLISGSEKGVLCHGKRNSKSFSGQIAPSSVSMTSNSELELLSALTELMPAYVENLISGSEKGVLCHGKRNSKSFSGQIAPSSVSMTSNSELELLSALTELMPAYVENLISGSEKGVLCHGKRNSKSFSGQIAPSSVSMTSNSELELLSALTELMPAYVENLISGSFSGQIAPSSVSMTSNSELELLSALTELMPAYVENLISGSEKGVLCHGKRNSKSFSGQIAPSSVSMTSNSELELLSALTELMPAYVENLISGSEKGVLCHGKRNSKSFSGQIAPSSVSMTSNSELELLSALTELMPAYVENLISGSFLDIPLGKSFSGQIAPSSVSMTSNSELELLSALTELMPAYVENLISGSFSGQIAPSSVSMTSNSELELLSALTELMPAYVENLISGSFSGQIAPSSVSMTSNSKSFSGQIAPSSVSMTSNSKSFSGQIAPSSVSMTSNSELELLSALTELMPAYVENLISGSEKGVLCHGKRNSKSFSGQIAPSSVSMTSNSELELLSALTELMPAYVENLISGSEKGVLCHGKRNSKSFSGQIAPSSVSMTSNSKSFSGQIAPSSVSMTSNSELELLSALTELMPAYVENLISGSEKGVLCHGKRNSKSFSGQIAPSSVSMTSNSELELLSALTELMPAYVENLISGSEKGVLCHGKRNSKSFSGQIAPSSVSMTSNSELELLSALTELMPAYVENLISGSFSGQIAPSSVSMTSNSELELLSALTELMPSYVENLISGSFSGQIAPSSVSMTSNSESELLSALTELMPAYVENLISGSFSGQIAPSSVSMTSNSELELRALTELMPAYVENLISGQEFQWSDRSVSVSMTSNSELELLSALTELMPAYVENLISGSEKGVLCHGKRNSKSFSGQIAPSSVSMTSNSELELLSALTELMPAYVENLISGSFLDIPLGKSFSGQIAPSSVSMTSNSELELLSALTELMPSLMLKTLFLGRSFSGQIAPSSVSMTSNSELELLSALTELMPAYVENLISGSFSGQIAPSSVSMTSNSESELLRALTELMPAYVENLISGSEKGVLCHGKRNSKSFSGQIAPSSVSMTSNSELELLSALTELMPAYVENLISGSEKGVLCHGKRNSKSFSGQIAPSSVSMTSNSELELLSALTELMPAYVENLISGSEKGVLCHGKRNSKSFSGQIAPSSVSMTSNSELELLSALTELMPAYVENLISGSFSGQIAPSSVSMTSNSELELLRALTELMPAYVENLISGSEKGVLCHGKRNSKSFSGQIAPSSVSMTSNSELELLSALTELMPAYVENLISGSEKGVLCHGKRNSKSFSGQIAPSSVSMTSNSESELLSALTELMPAYVENLISGSFLDIPLGKSFSGQIAPSSVSMTSNSELELLSALTELMPAYVENLISGSEKGVLCHGKRNSKSFSGQIAPSSVSMTSNSELELLSALTELMPAYVENLISGSFLDIPLGKSFSGQIAPSSVSMTSNSELELLSALTELMPAYVENLISGSEKGVLCHGKRNSKSFSGQIAPSSVSMTSNSELELLSALTELMPAYVENLISGSFLDIPLGKSFSGQIAPSSVSMTSNSELELLSALTELMPAYVENLISGSFSGQIAPSSVSMTSNSELELLSALTELMPSYVENLISGSFSGQIAPSSVSMTSNSRSFSGQIAPSSVSMTSNSESELLRALTELMPAYVENLISGSEKGVLCHGKRNSKSFSGQIAPSSVSMTSNSELELLSALTELMPAYVENLISGSEKGVLCHGKRNSKSFSGQIAPSSVSMTSNSESELLSALTELMPAYVENLISGSFLDIPLGKSFSGQIAPSSVSMTSNSELELLSALTELMPSYVENLISGSFSGQIAPSSVSMTSNSELELLSALTELMPSYVENLISGSFLDIPLGKSFSGQIAPSSVSMTSNSELELLSALTELMPAYVENLISGSFSGQIAPSSVSMTSNSELELLSALTELMPSYVENLISGSFSGQIAPSSVSMTSNSELELLSALTELMPSYVENLISGSFLDIPLGMSFSGQIAPSSVSMTSNSELELLSALTELMPAYVENLISGSFSGQIAPSSVSMTSNSESELLSALTELMPAYVENLISGKTFLAVLEVFLDIPLGKSFSGQIAPSSVSMTSNSELELLSALTELMTSYVENLISGSFSGQIAPSSVSMTSNSELELLSALTELMPAYVENLISGSFLDIPLGKSFSGQIAPSSVSMTSNSELELLSALTELMPAYVENLFSGSFSGQIAPSSVSMTSNSELELLSALTELMPSYVENLISGSFSGQIAPSSVSMTSNSELELLSALTELMPSYVENLISGSEKGVLCHGKRNSKSFSGQIAPSSVSMTSNSELELLSALTELMPLMLKTLFKKDVSRCVRSFLDIPLGKSFSGQIAPYSVSMTSNSELELLSALTELMPSYVENLISGSFLDIPLGKSFSGQIAPSSVSMTSNSELELLSALTELMPSYVENLISGSFSGQIAPSSVSMTSNSESELLSALTELMPAYVENLISGSEKGVLCHGKRNSKSFSGQIAPSSVSMTSNSELELLSALTELMPSYVENLISGSEKGVLCHGKRNSKSFSGQIAPSSVSMTSNSELELLSALTELMPSYVENLISGSFSGQIAPSSVSMTSNSELELLSALTELMPSYVENLISGSFSGQIAPSSVSMTSNSELELLSALTELMPSYVENLISGSFSGQIAPSSVSMTSNSELELLSALTELMPLMLKTLFLGKSFSGQIAPSSVSMTSNSELELLSALTELMPAYIENLFLGRSFSGQIAPSSVSMTSNSELELLSALTELMPSYVENLISGSFSGQIAPSSVSMTSNSKSFSGQIAPSSVSMTSNSELELLSALTELMPSYVENLISGSEKGVLCHGKRNSKSFSGQIAPSSVSMTSNSELELLSALTELMPSYVENLISGSFSGQIAPSSVSMTSNSELELLSALTELMPSYVENLISGSFSGQIAPSSVSMTSNSESELLSALTELMPAYVENLISGSEKGVLCHGKRNSKSFSGQIAPSSVSMTSNSELELLSALTELMPFYVENLISGSEKGVLCHGKRNSKSFSGQIAPSSVSMTSNSELELLSALTELMPAYVENLISGSFSGQIAPSSVSMTSNSESELLRALTELMPAYVENLISGSFSGQIAPSSVSMTSNSESELLRALTELMPAYVENLISGSFLDIPLGKSFSGQMAPYSVSMTSNSELELLSALTELMPAYVENLISGSEKGVLCHGKRNSKSFSGQIAPSSVSMTSNSESELLSALTELMPAYIENLISGSFLDIPLGKSFSGQIAPSSVSMTSNSKSFSGQIAPSSVSMTSNSELELLSALTELMPSYVENLISRSFSGQIAPSSVSMTSNSELELLSALTELMPSYVENLISGSFSGQIAPSSVSMTSNSELELLSALTELMPAYVENLISGSFLDIPLGKSFSGQIAPSSVSMTSNSRSFSGQIAPSSVSMTSNSELELLSALTELMPSYVENLISGSFSGQIAPSSVSMTSNSEIELLSALTELMPSYVENLISGSKKGVLCHGKRNSKSFSGQIAPSSVSMTINSELELLSALTELMPAYFENLISGSFSGQIAPSSVSMTSNSEIELLSALTELMPSYVENLISGSKKGVLCHGKRNSKSFSGQIAPSSVSMTINSELELLSALTELMPSYVENLISGSFLDIPLGKSFSGQIAPYSVSMTSNRVSVVRSLRPSSVSMTSNSESELLSALTELMPAYVENLISGSFLDIPLGKSFSCQMAPYSVSMTSNSELELLSALTELMPSYVENLISGSFSGQIAPSSVSMTSNSESELLSALTELMPAYVENLISGSEKGVLCHGKRNSKSFSGQIAPSSVSMTSNSELELLSALTELMPSYVENLISGSEKGVLCHGKRNSKSFSGQIAPSSVSMTSNSRSFSGQIAPSSVSMTSNSELELLSALTELMPSYVENLISGSFSGQIAPSSVSMTSNSELELLSALTELMPSYVENLISGSFLDIPLGKSFSGQIAPSSVSMTSNSRSFSGQIAPSSVSMTSNSELELLSALTELMPSYVENPISGSFSGQIAPSSVSMTSNSELELLSALTELMPSYVENLISGSEKGVLCHGKRNSKSFSGQIAPSSVSMTSNSELELLSALTELMPSYVENLISGSEKGVLCHGKRNSKSFSGQIAPSSVSMTSNSELELLSALTELMPSYVENLISRSFSGQIAPSSVSMTSNSELELLSALTELMPSYVENLISGSFSGQIAPSSVSMTSNSELELLSALTELMPAYVENLISGSFLDIPLGKSFSGQIAPSSVSMTSNSRSFSGQIAPSSVSMTSNSELELLSALTELMPSYVENPISGSFSGQIAPSSVSMTSNSELELLNALTELMPSYVENLISGSFSGQIAPSSVSMTINSELELLSALTELMPAYVENLISGYRRLEEPTDRGIVPITWECHHAVHAEKLQAAKQKRTRSKPDKDLQLAFMKAVAEAGSYAADRDKQKRGGKGKGGKGQRKTERLSQKWNCWICETDEHDVRKCTKCRLCKKDGRWANGCTEKHEGDGSGSTEEDGEQEGEGVKGEQSPEKGSTCVGDTVTLLEHPAEEGHRVSLTFIPNYAIFEQPLRSLTVGKGLKSTDKIEWTAEAEEAFVNMKIQLSQVPALGLPNADKPFVQMVDEKNGFMTSVLLQHYGDKLQPVAYFSSKLDLVASGLPFCLRAVAAAEQAAMASRDL</sequence>
<name>A0ABR3MUW7_9TELE</name>
<dbReference type="InterPro" id="IPR041577">
    <property type="entry name" value="RT_RNaseH_2"/>
</dbReference>
<evidence type="ECO:0000256" key="1">
    <source>
        <dbReference type="SAM" id="MobiDB-lite"/>
    </source>
</evidence>
<comment type="caution">
    <text evidence="3">The sequence shown here is derived from an EMBL/GenBank/DDBJ whole genome shotgun (WGS) entry which is preliminary data.</text>
</comment>
<feature type="domain" description="Reverse transcriptase/retrotransposon-derived protein RNase H-like" evidence="2">
    <location>
        <begin position="7481"/>
        <end position="7545"/>
    </location>
</feature>
<dbReference type="EMBL" id="JAYMGO010000009">
    <property type="protein sequence ID" value="KAL1268401.1"/>
    <property type="molecule type" value="Genomic_DNA"/>
</dbReference>
<dbReference type="InterPro" id="IPR043128">
    <property type="entry name" value="Rev_trsase/Diguanyl_cyclase"/>
</dbReference>
<keyword evidence="4" id="KW-1185">Reference proteome</keyword>
<feature type="region of interest" description="Disordered" evidence="1">
    <location>
        <begin position="7396"/>
        <end position="7432"/>
    </location>
</feature>
<accession>A0ABR3MUW7</accession>
<evidence type="ECO:0000313" key="3">
    <source>
        <dbReference type="EMBL" id="KAL1268401.1"/>
    </source>
</evidence>
<evidence type="ECO:0000259" key="2">
    <source>
        <dbReference type="Pfam" id="PF17919"/>
    </source>
</evidence>
<dbReference type="Gene3D" id="3.30.70.270">
    <property type="match status" value="1"/>
</dbReference>
<dbReference type="PANTHER" id="PTHR33064:SF37">
    <property type="entry name" value="RIBONUCLEASE H"/>
    <property type="match status" value="1"/>
</dbReference>